<dbReference type="EC" id="2.4.99.17" evidence="10 13"/>
<dbReference type="Gene3D" id="2.40.10.240">
    <property type="entry name" value="QueA-like"/>
    <property type="match status" value="1"/>
</dbReference>
<evidence type="ECO:0000256" key="13">
    <source>
        <dbReference type="HAMAP-Rule" id="MF_00113"/>
    </source>
</evidence>
<evidence type="ECO:0000313" key="14">
    <source>
        <dbReference type="EMBL" id="PPI87721.1"/>
    </source>
</evidence>
<evidence type="ECO:0000256" key="9">
    <source>
        <dbReference type="ARBA" id="ARBA00061210"/>
    </source>
</evidence>
<dbReference type="InterPro" id="IPR003699">
    <property type="entry name" value="QueA"/>
</dbReference>
<keyword evidence="6 13" id="KW-0949">S-adenosyl-L-methionine</keyword>
<accession>A0A2P5SZF7</accession>
<protein>
    <recommendedName>
        <fullName evidence="11 13">S-adenosylmethionine:tRNA ribosyltransferase-isomerase</fullName>
        <ecNumber evidence="10 13">2.4.99.17</ecNumber>
    </recommendedName>
    <alternativeName>
        <fullName evidence="12 13">Queuosine biosynthesis protein QueA</fullName>
    </alternativeName>
</protein>
<dbReference type="FunFam" id="3.40.1780.10:FF:000001">
    <property type="entry name" value="S-adenosylmethionine:tRNA ribosyltransferase-isomerase"/>
    <property type="match status" value="1"/>
</dbReference>
<evidence type="ECO:0000256" key="3">
    <source>
        <dbReference type="ARBA" id="ARBA00011245"/>
    </source>
</evidence>
<dbReference type="InterPro" id="IPR036100">
    <property type="entry name" value="QueA_sf"/>
</dbReference>
<comment type="function">
    <text evidence="13">Transfers and isomerizes the ribose moiety from AdoMet to the 7-aminomethyl group of 7-deazaguanine (preQ1-tRNA) to give epoxyqueuosine (oQ-tRNA).</text>
</comment>
<dbReference type="Proteomes" id="UP000296153">
    <property type="component" value="Unassembled WGS sequence"/>
</dbReference>
<reference evidence="14 15" key="1">
    <citation type="journal article" date="2018" name="Genome Biol. Evol.">
        <title>Cladogenesis and Genomic Streamlining in Extracellular Endosymbionts of Tropical Stink Bugs.</title>
        <authorList>
            <person name="Otero-Bravo A."/>
            <person name="Goffredi S."/>
            <person name="Sabree Z.L."/>
        </authorList>
    </citation>
    <scope>NUCLEOTIDE SEQUENCE [LARGE SCALE GENOMIC DNA]</scope>
    <source>
        <strain evidence="14 15">SoEE</strain>
    </source>
</reference>
<comment type="subcellular location">
    <subcellularLocation>
        <location evidence="1 13">Cytoplasm</location>
    </subcellularLocation>
</comment>
<comment type="caution">
    <text evidence="14">The sequence shown here is derived from an EMBL/GenBank/DDBJ whole genome shotgun (WGS) entry which is preliminary data.</text>
</comment>
<keyword evidence="4 13" id="KW-0963">Cytoplasm</keyword>
<evidence type="ECO:0000256" key="7">
    <source>
        <dbReference type="ARBA" id="ARBA00022785"/>
    </source>
</evidence>
<dbReference type="InterPro" id="IPR042119">
    <property type="entry name" value="QueA_dom2"/>
</dbReference>
<keyword evidence="7 13" id="KW-0671">Queuosine biosynthesis</keyword>
<dbReference type="UniPathway" id="UPA00392"/>
<evidence type="ECO:0000256" key="4">
    <source>
        <dbReference type="ARBA" id="ARBA00022490"/>
    </source>
</evidence>
<dbReference type="HAMAP" id="MF_00113">
    <property type="entry name" value="QueA"/>
    <property type="match status" value="1"/>
</dbReference>
<dbReference type="NCBIfam" id="NF001140">
    <property type="entry name" value="PRK00147.1"/>
    <property type="match status" value="1"/>
</dbReference>
<evidence type="ECO:0000256" key="8">
    <source>
        <dbReference type="ARBA" id="ARBA00052751"/>
    </source>
</evidence>
<dbReference type="PANTHER" id="PTHR30307:SF0">
    <property type="entry name" value="S-ADENOSYLMETHIONINE:TRNA RIBOSYLTRANSFERASE-ISOMERASE"/>
    <property type="match status" value="1"/>
</dbReference>
<dbReference type="SUPFAM" id="SSF111337">
    <property type="entry name" value="QueA-like"/>
    <property type="match status" value="1"/>
</dbReference>
<keyword evidence="5 13" id="KW-0808">Transferase</keyword>
<evidence type="ECO:0000256" key="11">
    <source>
        <dbReference type="ARBA" id="ARBA00069325"/>
    </source>
</evidence>
<dbReference type="GO" id="GO:0008616">
    <property type="term" value="P:tRNA queuosine(34) biosynthetic process"/>
    <property type="evidence" value="ECO:0007669"/>
    <property type="project" value="UniProtKB-UniRule"/>
</dbReference>
<name>A0A2P5SZF7_9GAMM</name>
<sequence length="357" mass="40143">MFVNNFNFELPKSLIAHFPLKKRRNCKLLFLNGLSGSVTHGVFSNILDNIQKGDLLVLNNTRVIPARIFGHKKLTGGKVELLIERILNSNCVLAHVRSSKEIKPGTELQLGDNRDVKAILIMRHNKFFKIIFEDNRNIIDIINDIGHVPLPPYINRLDDDIDVKLYQTVYGTCPGAIAAPTAGLHFDNFLLHKLRKKGVDIAFVTLHIGSGTFQPIHVEKIADHYMHPEYVEVSEKVVNAVINCKNNGKKVIAVGTTSVRSLESAAKTNKQKIISPFFDYTNIFIYPGYKYKITDAMITNFHTPKSTLIMLVCAFGGYHHTMRAYQIAIAEKYSFLSYGDAMFVTKNPNAPKEISGI</sequence>
<comment type="pathway">
    <text evidence="2 13">tRNA modification; tRNA-queuosine biosynthesis.</text>
</comment>
<comment type="subunit">
    <text evidence="3 13">Monomer.</text>
</comment>
<dbReference type="GO" id="GO:0051075">
    <property type="term" value="F:S-adenosylmethionine:tRNA ribosyltransferase-isomerase activity"/>
    <property type="evidence" value="ECO:0007669"/>
    <property type="project" value="UniProtKB-EC"/>
</dbReference>
<dbReference type="GO" id="GO:0005737">
    <property type="term" value="C:cytoplasm"/>
    <property type="evidence" value="ECO:0007669"/>
    <property type="project" value="UniProtKB-SubCell"/>
</dbReference>
<dbReference type="OrthoDB" id="9805933at2"/>
<dbReference type="Gene3D" id="3.40.1780.10">
    <property type="entry name" value="QueA-like"/>
    <property type="match status" value="1"/>
</dbReference>
<proteinExistence type="inferred from homology"/>
<comment type="catalytic activity">
    <reaction evidence="8 13">
        <text>7-aminomethyl-7-carbaguanosine(34) in tRNA + S-adenosyl-L-methionine = epoxyqueuosine(34) in tRNA + adenine + L-methionine + 2 H(+)</text>
        <dbReference type="Rhea" id="RHEA:32155"/>
        <dbReference type="Rhea" id="RHEA-COMP:10342"/>
        <dbReference type="Rhea" id="RHEA-COMP:18582"/>
        <dbReference type="ChEBI" id="CHEBI:15378"/>
        <dbReference type="ChEBI" id="CHEBI:16708"/>
        <dbReference type="ChEBI" id="CHEBI:57844"/>
        <dbReference type="ChEBI" id="CHEBI:59789"/>
        <dbReference type="ChEBI" id="CHEBI:82833"/>
        <dbReference type="ChEBI" id="CHEBI:194443"/>
        <dbReference type="EC" id="2.4.99.17"/>
    </reaction>
</comment>
<dbReference type="AlphaFoldDB" id="A0A2P5SZF7"/>
<evidence type="ECO:0000256" key="12">
    <source>
        <dbReference type="ARBA" id="ARBA00076160"/>
    </source>
</evidence>
<gene>
    <name evidence="13 14" type="primary">queA</name>
    <name evidence="14" type="ORF">CRV12_03300</name>
</gene>
<dbReference type="Pfam" id="PF02547">
    <property type="entry name" value="Queuosine_synth"/>
    <property type="match status" value="1"/>
</dbReference>
<keyword evidence="14" id="KW-0413">Isomerase</keyword>
<evidence type="ECO:0000256" key="5">
    <source>
        <dbReference type="ARBA" id="ARBA00022679"/>
    </source>
</evidence>
<evidence type="ECO:0000256" key="10">
    <source>
        <dbReference type="ARBA" id="ARBA00066503"/>
    </source>
</evidence>
<evidence type="ECO:0000256" key="1">
    <source>
        <dbReference type="ARBA" id="ARBA00004496"/>
    </source>
</evidence>
<dbReference type="PANTHER" id="PTHR30307">
    <property type="entry name" value="S-ADENOSYLMETHIONINE:TRNA RIBOSYLTRANSFERASE-ISOMERASE"/>
    <property type="match status" value="1"/>
</dbReference>
<comment type="similarity">
    <text evidence="9 13">Belongs to the QueA family.</text>
</comment>
<dbReference type="EMBL" id="PDKT01000005">
    <property type="protein sequence ID" value="PPI87721.1"/>
    <property type="molecule type" value="Genomic_DNA"/>
</dbReference>
<organism evidence="14 15">
    <name type="scientific">Candidatus Pantoea edessiphila</name>
    <dbReference type="NCBI Taxonomy" id="2044610"/>
    <lineage>
        <taxon>Bacteria</taxon>
        <taxon>Pseudomonadati</taxon>
        <taxon>Pseudomonadota</taxon>
        <taxon>Gammaproteobacteria</taxon>
        <taxon>Enterobacterales</taxon>
        <taxon>Erwiniaceae</taxon>
        <taxon>Pantoea</taxon>
    </lineage>
</organism>
<evidence type="ECO:0000256" key="6">
    <source>
        <dbReference type="ARBA" id="ARBA00022691"/>
    </source>
</evidence>
<dbReference type="RefSeq" id="WP_136131244.1">
    <property type="nucleotide sequence ID" value="NZ_PDKT01000005.1"/>
</dbReference>
<evidence type="ECO:0000256" key="2">
    <source>
        <dbReference type="ARBA" id="ARBA00004691"/>
    </source>
</evidence>
<dbReference type="NCBIfam" id="TIGR00113">
    <property type="entry name" value="queA"/>
    <property type="match status" value="1"/>
</dbReference>
<dbReference type="InterPro" id="IPR042118">
    <property type="entry name" value="QueA_dom1"/>
</dbReference>
<evidence type="ECO:0000313" key="15">
    <source>
        <dbReference type="Proteomes" id="UP000296153"/>
    </source>
</evidence>